<dbReference type="GO" id="GO:0005739">
    <property type="term" value="C:mitochondrion"/>
    <property type="evidence" value="ECO:0007669"/>
    <property type="project" value="TreeGrafter"/>
</dbReference>
<evidence type="ECO:0000313" key="4">
    <source>
        <dbReference type="Proteomes" id="UP000026962"/>
    </source>
</evidence>
<dbReference type="Gene3D" id="3.40.50.720">
    <property type="entry name" value="NAD(P)-binding Rossmann-like Domain"/>
    <property type="match status" value="1"/>
</dbReference>
<keyword evidence="1" id="KW-0732">Signal</keyword>
<dbReference type="SUPFAM" id="SSF51735">
    <property type="entry name" value="NAD(P)-binding Rossmann-fold domains"/>
    <property type="match status" value="1"/>
</dbReference>
<dbReference type="InterPro" id="IPR036291">
    <property type="entry name" value="NAD(P)-bd_dom_sf"/>
</dbReference>
<sequence length="275" mass="29743">MVLLYLVWSMPIANSAAILLKKNNSKAFLSEDASKRVEEPFKVEEAETVKVPPPSPDKLLVLGGNGFVGSHVCKEALDKGFTVASLNRSGKPSISESWADKVIWNQGNLLEPDSLKDIMEGFGSNSYMYKINGTANINAIRVAADKGIKRFVYVSAADFGFVNYLLQGYYEGKRATEAELLSKFTYGGVILRPGFIHGTRHVGSVKVPLGLVGSPMQMVLQSAKPLTRLPLVGPLLIPPVSVASVAKVAVRAATDPVFPPGIVDVYGIMRYSDQK</sequence>
<accession>A0A0E0K143</accession>
<dbReference type="InterPro" id="IPR051207">
    <property type="entry name" value="ComplexI_NDUFA9_subunit"/>
</dbReference>
<dbReference type="GO" id="GO:0044877">
    <property type="term" value="F:protein-containing complex binding"/>
    <property type="evidence" value="ECO:0007669"/>
    <property type="project" value="TreeGrafter"/>
</dbReference>
<evidence type="ECO:0000313" key="3">
    <source>
        <dbReference type="EnsemblPlants" id="OPUNC02G18420.2"/>
    </source>
</evidence>
<reference evidence="3" key="2">
    <citation type="submission" date="2018-05" db="EMBL/GenBank/DDBJ databases">
        <title>OpunRS2 (Oryza punctata Reference Sequence Version 2).</title>
        <authorList>
            <person name="Zhang J."/>
            <person name="Kudrna D."/>
            <person name="Lee S."/>
            <person name="Talag J."/>
            <person name="Welchert J."/>
            <person name="Wing R.A."/>
        </authorList>
    </citation>
    <scope>NUCLEOTIDE SEQUENCE [LARGE SCALE GENOMIC DNA]</scope>
</reference>
<dbReference type="InterPro" id="IPR016040">
    <property type="entry name" value="NAD(P)-bd_dom"/>
</dbReference>
<feature type="domain" description="NAD(P)-binding" evidence="2">
    <location>
        <begin position="63"/>
        <end position="198"/>
    </location>
</feature>
<reference evidence="3" key="1">
    <citation type="submission" date="2015-04" db="UniProtKB">
        <authorList>
            <consortium name="EnsemblPlants"/>
        </authorList>
    </citation>
    <scope>IDENTIFICATION</scope>
</reference>
<evidence type="ECO:0000259" key="2">
    <source>
        <dbReference type="Pfam" id="PF13460"/>
    </source>
</evidence>
<dbReference type="AlphaFoldDB" id="A0A0E0K143"/>
<organism evidence="3">
    <name type="scientific">Oryza punctata</name>
    <name type="common">Red rice</name>
    <dbReference type="NCBI Taxonomy" id="4537"/>
    <lineage>
        <taxon>Eukaryota</taxon>
        <taxon>Viridiplantae</taxon>
        <taxon>Streptophyta</taxon>
        <taxon>Embryophyta</taxon>
        <taxon>Tracheophyta</taxon>
        <taxon>Spermatophyta</taxon>
        <taxon>Magnoliopsida</taxon>
        <taxon>Liliopsida</taxon>
        <taxon>Poales</taxon>
        <taxon>Poaceae</taxon>
        <taxon>BOP clade</taxon>
        <taxon>Oryzoideae</taxon>
        <taxon>Oryzeae</taxon>
        <taxon>Oryzinae</taxon>
        <taxon>Oryza</taxon>
    </lineage>
</organism>
<dbReference type="Gramene" id="OPUNC02G18420.2">
    <property type="protein sequence ID" value="OPUNC02G18420.2"/>
    <property type="gene ID" value="OPUNC02G18420"/>
</dbReference>
<dbReference type="PANTHER" id="PTHR12126">
    <property type="entry name" value="NADH-UBIQUINONE OXIDOREDUCTASE 39 KDA SUBUNIT-RELATED"/>
    <property type="match status" value="1"/>
</dbReference>
<evidence type="ECO:0000256" key="1">
    <source>
        <dbReference type="SAM" id="SignalP"/>
    </source>
</evidence>
<dbReference type="PANTHER" id="PTHR12126:SF16">
    <property type="entry name" value="MIOREX COMPLEX COMPONENT 2"/>
    <property type="match status" value="1"/>
</dbReference>
<dbReference type="Pfam" id="PF13460">
    <property type="entry name" value="NAD_binding_10"/>
    <property type="match status" value="1"/>
</dbReference>
<name>A0A0E0K143_ORYPU</name>
<feature type="chain" id="PRO_5002364534" description="NAD(P)-binding domain-containing protein" evidence="1">
    <location>
        <begin position="18"/>
        <end position="275"/>
    </location>
</feature>
<protein>
    <recommendedName>
        <fullName evidence="2">NAD(P)-binding domain-containing protein</fullName>
    </recommendedName>
</protein>
<dbReference type="Proteomes" id="UP000026962">
    <property type="component" value="Chromosome 2"/>
</dbReference>
<proteinExistence type="predicted"/>
<keyword evidence="4" id="KW-1185">Reference proteome</keyword>
<dbReference type="EnsemblPlants" id="OPUNC02G18420.2">
    <property type="protein sequence ID" value="OPUNC02G18420.2"/>
    <property type="gene ID" value="OPUNC02G18420"/>
</dbReference>
<feature type="signal peptide" evidence="1">
    <location>
        <begin position="1"/>
        <end position="17"/>
    </location>
</feature>
<dbReference type="FunFam" id="3.40.50.720:FF:000375">
    <property type="entry name" value="Uncharacterized protein, chloroplastic"/>
    <property type="match status" value="1"/>
</dbReference>